<protein>
    <recommendedName>
        <fullName evidence="1">CinA C-terminal domain-containing protein</fullName>
    </recommendedName>
</protein>
<organism evidence="2 3">
    <name type="scientific">Cudoniella acicularis</name>
    <dbReference type="NCBI Taxonomy" id="354080"/>
    <lineage>
        <taxon>Eukaryota</taxon>
        <taxon>Fungi</taxon>
        <taxon>Dikarya</taxon>
        <taxon>Ascomycota</taxon>
        <taxon>Pezizomycotina</taxon>
        <taxon>Leotiomycetes</taxon>
        <taxon>Helotiales</taxon>
        <taxon>Tricladiaceae</taxon>
        <taxon>Cudoniella</taxon>
    </lineage>
</organism>
<feature type="domain" description="CinA C-terminal" evidence="1">
    <location>
        <begin position="18"/>
        <end position="98"/>
    </location>
</feature>
<evidence type="ECO:0000259" key="1">
    <source>
        <dbReference type="Pfam" id="PF02464"/>
    </source>
</evidence>
<dbReference type="InterPro" id="IPR036653">
    <property type="entry name" value="CinA-like_C"/>
</dbReference>
<dbReference type="EMBL" id="JAAMPI010000506">
    <property type="protein sequence ID" value="KAF4630828.1"/>
    <property type="molecule type" value="Genomic_DNA"/>
</dbReference>
<keyword evidence="3" id="KW-1185">Reference proteome</keyword>
<gene>
    <name evidence="2" type="ORF">G7Y89_g7302</name>
</gene>
<sequence>MATEIEHTKRNTECLLDIATDVIQMLTRATETIGVAESLTGGGLMAALTSVPGASAVFRGGVVSYATPLKQLLLNVDADLIAREGVIHGDVAAQMAEAPAGCRLLMIASPRGVSGQQASLAQHLRMENPSEWFSLASPLPTGIAVWALFTSLGRESGFARQPSLRPCGSCAKR</sequence>
<dbReference type="SUPFAM" id="SSF142433">
    <property type="entry name" value="CinA-like"/>
    <property type="match status" value="1"/>
</dbReference>
<evidence type="ECO:0000313" key="2">
    <source>
        <dbReference type="EMBL" id="KAF4630828.1"/>
    </source>
</evidence>
<reference evidence="2 3" key="1">
    <citation type="submission" date="2020-03" db="EMBL/GenBank/DDBJ databases">
        <title>Draft Genome Sequence of Cudoniella acicularis.</title>
        <authorList>
            <person name="Buettner E."/>
            <person name="Kellner H."/>
        </authorList>
    </citation>
    <scope>NUCLEOTIDE SEQUENCE [LARGE SCALE GENOMIC DNA]</scope>
    <source>
        <strain evidence="2 3">DSM 108380</strain>
    </source>
</reference>
<accession>A0A8H4RKQ5</accession>
<evidence type="ECO:0000313" key="3">
    <source>
        <dbReference type="Proteomes" id="UP000566819"/>
    </source>
</evidence>
<dbReference type="InterPro" id="IPR008136">
    <property type="entry name" value="CinA_C"/>
</dbReference>
<comment type="caution">
    <text evidence="2">The sequence shown here is derived from an EMBL/GenBank/DDBJ whole genome shotgun (WGS) entry which is preliminary data.</text>
</comment>
<dbReference type="OrthoDB" id="2350783at2759"/>
<dbReference type="Gene3D" id="3.90.950.20">
    <property type="entry name" value="CinA-like"/>
    <property type="match status" value="1"/>
</dbReference>
<dbReference type="Pfam" id="PF02464">
    <property type="entry name" value="CinA"/>
    <property type="match status" value="1"/>
</dbReference>
<name>A0A8H4RKQ5_9HELO</name>
<proteinExistence type="predicted"/>
<dbReference type="Proteomes" id="UP000566819">
    <property type="component" value="Unassembled WGS sequence"/>
</dbReference>
<dbReference type="AlphaFoldDB" id="A0A8H4RKQ5"/>